<feature type="coiled-coil region" evidence="3">
    <location>
        <begin position="40"/>
        <end position="74"/>
    </location>
</feature>
<dbReference type="PANTHER" id="PTHR12630:SF1">
    <property type="entry name" value="GLUCOSIDASE 2 SUBUNIT BETA"/>
    <property type="match status" value="1"/>
</dbReference>
<protein>
    <recommendedName>
        <fullName evidence="4">MRH domain-containing protein</fullName>
    </recommendedName>
</protein>
<keyword evidence="2" id="KW-1015">Disulfide bond</keyword>
<dbReference type="AlphaFoldDB" id="A0AAF0EPC4"/>
<dbReference type="Pfam" id="PF13015">
    <property type="entry name" value="PRKCSH_1"/>
    <property type="match status" value="1"/>
</dbReference>
<evidence type="ECO:0000256" key="3">
    <source>
        <dbReference type="SAM" id="Coils"/>
    </source>
</evidence>
<feature type="domain" description="MRH" evidence="4">
    <location>
        <begin position="263"/>
        <end position="402"/>
    </location>
</feature>
<dbReference type="GO" id="GO:0017177">
    <property type="term" value="C:glucosidase II complex"/>
    <property type="evidence" value="ECO:0007669"/>
    <property type="project" value="TreeGrafter"/>
</dbReference>
<dbReference type="InterPro" id="IPR039794">
    <property type="entry name" value="Gtb1-like"/>
</dbReference>
<dbReference type="InterPro" id="IPR009011">
    <property type="entry name" value="Man6P_isomerase_rcpt-bd_dom_sf"/>
</dbReference>
<name>A0AAF0EPC4_9BASI</name>
<dbReference type="Proteomes" id="UP001213623">
    <property type="component" value="Chromosome 6"/>
</dbReference>
<organism evidence="5 6">
    <name type="scientific">Malassezia nana</name>
    <dbReference type="NCBI Taxonomy" id="180528"/>
    <lineage>
        <taxon>Eukaryota</taxon>
        <taxon>Fungi</taxon>
        <taxon>Dikarya</taxon>
        <taxon>Basidiomycota</taxon>
        <taxon>Ustilaginomycotina</taxon>
        <taxon>Malasseziomycetes</taxon>
        <taxon>Malasseziales</taxon>
        <taxon>Malasseziaceae</taxon>
        <taxon>Malassezia</taxon>
    </lineage>
</organism>
<evidence type="ECO:0000256" key="2">
    <source>
        <dbReference type="ARBA" id="ARBA00023157"/>
    </source>
</evidence>
<dbReference type="GO" id="GO:0006491">
    <property type="term" value="P:N-glycan processing"/>
    <property type="evidence" value="ECO:0007669"/>
    <property type="project" value="TreeGrafter"/>
</dbReference>
<accession>A0AAF0EPC4</accession>
<dbReference type="InterPro" id="IPR036607">
    <property type="entry name" value="PRKCSH"/>
</dbReference>
<keyword evidence="6" id="KW-1185">Reference proteome</keyword>
<dbReference type="PANTHER" id="PTHR12630">
    <property type="entry name" value="N-LINKED OLIGOSACCHARIDE PROCESSING"/>
    <property type="match status" value="1"/>
</dbReference>
<evidence type="ECO:0000313" key="6">
    <source>
        <dbReference type="Proteomes" id="UP001213623"/>
    </source>
</evidence>
<dbReference type="PROSITE" id="PS51914">
    <property type="entry name" value="MRH"/>
    <property type="match status" value="1"/>
</dbReference>
<keyword evidence="3" id="KW-0175">Coiled coil</keyword>
<evidence type="ECO:0000313" key="5">
    <source>
        <dbReference type="EMBL" id="WFD28301.1"/>
    </source>
</evidence>
<dbReference type="Gene3D" id="2.70.130.10">
    <property type="entry name" value="Mannose-6-phosphate receptor binding domain"/>
    <property type="match status" value="1"/>
</dbReference>
<dbReference type="SUPFAM" id="SSF50911">
    <property type="entry name" value="Mannose 6-phosphate receptor domain"/>
    <property type="match status" value="1"/>
</dbReference>
<evidence type="ECO:0000259" key="4">
    <source>
        <dbReference type="PROSITE" id="PS51914"/>
    </source>
</evidence>
<proteinExistence type="predicted"/>
<dbReference type="InterPro" id="IPR044865">
    <property type="entry name" value="MRH_dom"/>
</dbReference>
<keyword evidence="1" id="KW-0732">Signal</keyword>
<sequence length="420" mass="47692">MDGKIHCPNVCAAKAAEAERKRKAQQNIYEKGARLRASYVDQAKKQRAQHEKKLAELLHKLEVVKKRADEVKTAWEKEEMSDQLVREMQKQSPLYKQLEKRQDMIQSLSRAMNNAVDELRTVARIVEGLGVDEELPAVKSMKEAYDLWLGETEDGKSLTLDNKLDDIRDWAPPQAEIDSLANADLLAVLNEQPGDVVLESKANLWHIPSYLPETLVPVYEQFVSWIVHTLVRLDVISPDQARGATGRALDAARAAHEASVAQLDELNKEIESHKDALKEQTNKYGRNNEFEALRGTCMTKDMGSYTYELCFGGKSTQISNNDGYRFDLGRFSRFDVNQQYDVTDDRHYLSMMYDHGQGCWNGPTRTTRVTLECGEANELLKVIEAEKCTYTMHVKTPAVCFPLKTDSDVADEAHIDHEEL</sequence>
<reference evidence="5" key="1">
    <citation type="submission" date="2023-03" db="EMBL/GenBank/DDBJ databases">
        <title>Mating type loci evolution in Malassezia.</title>
        <authorList>
            <person name="Coelho M.A."/>
        </authorList>
    </citation>
    <scope>NUCLEOTIDE SEQUENCE</scope>
    <source>
        <strain evidence="5">CBS 9557</strain>
    </source>
</reference>
<feature type="coiled-coil region" evidence="3">
    <location>
        <begin position="249"/>
        <end position="283"/>
    </location>
</feature>
<gene>
    <name evidence="5" type="ORF">MNAN1_003309</name>
</gene>
<dbReference type="EMBL" id="CP119897">
    <property type="protein sequence ID" value="WFD28301.1"/>
    <property type="molecule type" value="Genomic_DNA"/>
</dbReference>
<evidence type="ECO:0000256" key="1">
    <source>
        <dbReference type="ARBA" id="ARBA00022729"/>
    </source>
</evidence>